<name>A0ABX2XQB6_9GAMM</name>
<organism evidence="1 2">
    <name type="scientific">Legionella jamestowniensis</name>
    <dbReference type="NCBI Taxonomy" id="455"/>
    <lineage>
        <taxon>Bacteria</taxon>
        <taxon>Pseudomonadati</taxon>
        <taxon>Pseudomonadota</taxon>
        <taxon>Gammaproteobacteria</taxon>
        <taxon>Legionellales</taxon>
        <taxon>Legionellaceae</taxon>
        <taxon>Legionella</taxon>
    </lineage>
</organism>
<sequence>MNYYQRKISFLNTYEKIKAISQKDNNYSRFFVSHLKAQVTMIKDQLNTSSNTFRLIIYFNNSLRSNEEKAYLAQQLGTWGKSFPSSPMYYNYPTNYFFPINGLTSPQANESVGNILGDMDRQANLSPPIYNNHVILIFTIDASETNRFIQQLATKTKHQSKMPFIIIGSLSPQITLEDFYSFSLKYI</sequence>
<evidence type="ECO:0000313" key="2">
    <source>
        <dbReference type="Proteomes" id="UP000093336"/>
    </source>
</evidence>
<keyword evidence="2" id="KW-1185">Reference proteome</keyword>
<dbReference type="RefSeq" id="WP_065621105.1">
    <property type="nucleotide sequence ID" value="NZ_LYOZ01000052.1"/>
</dbReference>
<reference evidence="1 2" key="1">
    <citation type="submission" date="2016-05" db="EMBL/GenBank/DDBJ databases">
        <authorList>
            <person name="Prochazka B."/>
            <person name="Indra A."/>
            <person name="Hasenberger P."/>
            <person name="Blaschitz M."/>
            <person name="Wagner L."/>
            <person name="Wewalka G."/>
            <person name="Sorschag S."/>
            <person name="Schmid D."/>
            <person name="Ruppitsch W."/>
        </authorList>
    </citation>
    <scope>NUCLEOTIDE SEQUENCE [LARGE SCALE GENOMIC DNA]</scope>
    <source>
        <strain evidence="1 2">974010_12</strain>
    </source>
</reference>
<dbReference type="EMBL" id="LYOZ01000052">
    <property type="protein sequence ID" value="OCH96803.1"/>
    <property type="molecule type" value="Genomic_DNA"/>
</dbReference>
<evidence type="ECO:0000313" key="1">
    <source>
        <dbReference type="EMBL" id="OCH96803.1"/>
    </source>
</evidence>
<comment type="caution">
    <text evidence="1">The sequence shown here is derived from an EMBL/GenBank/DDBJ whole genome shotgun (WGS) entry which is preliminary data.</text>
</comment>
<dbReference type="Proteomes" id="UP000093336">
    <property type="component" value="Unassembled WGS sequence"/>
</dbReference>
<gene>
    <name evidence="1" type="ORF">A8135_03955</name>
</gene>
<accession>A0ABX2XQB6</accession>
<protein>
    <submittedName>
        <fullName evidence="1">Uncharacterized protein</fullName>
    </submittedName>
</protein>
<proteinExistence type="predicted"/>